<accession>A0AAD4QPW5</accession>
<evidence type="ECO:0000313" key="4">
    <source>
        <dbReference type="Proteomes" id="UP001203297"/>
    </source>
</evidence>
<evidence type="ECO:0000256" key="1">
    <source>
        <dbReference type="SAM" id="MobiDB-lite"/>
    </source>
</evidence>
<dbReference type="Pfam" id="PF00650">
    <property type="entry name" value="CRAL_TRIO"/>
    <property type="match status" value="1"/>
</dbReference>
<feature type="domain" description="CRAL-TRIO" evidence="2">
    <location>
        <begin position="82"/>
        <end position="172"/>
    </location>
</feature>
<gene>
    <name evidence="3" type="ORF">B0F90DRAFT_1809476</name>
</gene>
<dbReference type="PANTHER" id="PTHR45824:SF29">
    <property type="entry name" value="GH16843P"/>
    <property type="match status" value="1"/>
</dbReference>
<dbReference type="PROSITE" id="PS50191">
    <property type="entry name" value="CRAL_TRIO"/>
    <property type="match status" value="1"/>
</dbReference>
<protein>
    <submittedName>
        <fullName evidence="3">CRAL-TRIO domain-containing protein</fullName>
    </submittedName>
</protein>
<dbReference type="InterPro" id="IPR001251">
    <property type="entry name" value="CRAL-TRIO_dom"/>
</dbReference>
<comment type="caution">
    <text evidence="3">The sequence shown here is derived from an EMBL/GenBank/DDBJ whole genome shotgun (WGS) entry which is preliminary data.</text>
</comment>
<evidence type="ECO:0000313" key="3">
    <source>
        <dbReference type="EMBL" id="KAI0303779.1"/>
    </source>
</evidence>
<feature type="region of interest" description="Disordered" evidence="1">
    <location>
        <begin position="247"/>
        <end position="267"/>
    </location>
</feature>
<dbReference type="Proteomes" id="UP001203297">
    <property type="component" value="Unassembled WGS sequence"/>
</dbReference>
<proteinExistence type="predicted"/>
<dbReference type="SUPFAM" id="SSF52087">
    <property type="entry name" value="CRAL/TRIO domain"/>
    <property type="match status" value="1"/>
</dbReference>
<sequence>MAADTITKPENGDPSVDYTAYPPRPLSQEKPVAAVLTTAQVEMHREVLEHFQSKTFKIPGIENGEPLEEEKFWLAVTGKEFVFGYDTHGRPALYMIPSRQNTEESPRQIQFAFWMLERALDLTGPGVESIVLMINFADRAKNPSFATSKSVLNILQTHYPERLGASLILNMKFNPKPVEDGLFTADELLKEGGWAGSRSFVWDHEKYWQQLVQMCAEIKAKQIARWRKLGGGVGCDEWDYKSEELPAAGAADDAPSKDLGDTPQGAETEVIAPATAI</sequence>
<dbReference type="CDD" id="cd00170">
    <property type="entry name" value="SEC14"/>
    <property type="match status" value="1"/>
</dbReference>
<dbReference type="Gene3D" id="3.40.525.10">
    <property type="entry name" value="CRAL-TRIO lipid binding domain"/>
    <property type="match status" value="2"/>
</dbReference>
<reference evidence="3" key="1">
    <citation type="journal article" date="2022" name="New Phytol.">
        <title>Evolutionary transition to the ectomycorrhizal habit in the genomes of a hyperdiverse lineage of mushroom-forming fungi.</title>
        <authorList>
            <person name="Looney B."/>
            <person name="Miyauchi S."/>
            <person name="Morin E."/>
            <person name="Drula E."/>
            <person name="Courty P.E."/>
            <person name="Kohler A."/>
            <person name="Kuo A."/>
            <person name="LaButti K."/>
            <person name="Pangilinan J."/>
            <person name="Lipzen A."/>
            <person name="Riley R."/>
            <person name="Andreopoulos W."/>
            <person name="He G."/>
            <person name="Johnson J."/>
            <person name="Nolan M."/>
            <person name="Tritt A."/>
            <person name="Barry K.W."/>
            <person name="Grigoriev I.V."/>
            <person name="Nagy L.G."/>
            <person name="Hibbett D."/>
            <person name="Henrissat B."/>
            <person name="Matheny P.B."/>
            <person name="Labbe J."/>
            <person name="Martin F.M."/>
        </authorList>
    </citation>
    <scope>NUCLEOTIDE SEQUENCE</scope>
    <source>
        <strain evidence="3">BPL690</strain>
    </source>
</reference>
<dbReference type="InterPro" id="IPR052578">
    <property type="entry name" value="PI_Transfer_CRAL-TRIO"/>
</dbReference>
<dbReference type="GO" id="GO:0008526">
    <property type="term" value="F:phosphatidylinositol transfer activity"/>
    <property type="evidence" value="ECO:0007669"/>
    <property type="project" value="TreeGrafter"/>
</dbReference>
<keyword evidence="4" id="KW-1185">Reference proteome</keyword>
<dbReference type="EMBL" id="WTXG01000008">
    <property type="protein sequence ID" value="KAI0303779.1"/>
    <property type="molecule type" value="Genomic_DNA"/>
</dbReference>
<feature type="region of interest" description="Disordered" evidence="1">
    <location>
        <begin position="1"/>
        <end position="24"/>
    </location>
</feature>
<organism evidence="3 4">
    <name type="scientific">Multifurca ochricompacta</name>
    <dbReference type="NCBI Taxonomy" id="376703"/>
    <lineage>
        <taxon>Eukaryota</taxon>
        <taxon>Fungi</taxon>
        <taxon>Dikarya</taxon>
        <taxon>Basidiomycota</taxon>
        <taxon>Agaricomycotina</taxon>
        <taxon>Agaricomycetes</taxon>
        <taxon>Russulales</taxon>
        <taxon>Russulaceae</taxon>
        <taxon>Multifurca</taxon>
    </lineage>
</organism>
<dbReference type="PANTHER" id="PTHR45824">
    <property type="entry name" value="GH16843P"/>
    <property type="match status" value="1"/>
</dbReference>
<evidence type="ECO:0000259" key="2">
    <source>
        <dbReference type="PROSITE" id="PS50191"/>
    </source>
</evidence>
<dbReference type="AlphaFoldDB" id="A0AAD4QPW5"/>
<name>A0AAD4QPW5_9AGAM</name>
<dbReference type="InterPro" id="IPR036865">
    <property type="entry name" value="CRAL-TRIO_dom_sf"/>
</dbReference>